<dbReference type="EMBL" id="QZAA01000258">
    <property type="protein sequence ID" value="RQD73385.1"/>
    <property type="molecule type" value="Genomic_DNA"/>
</dbReference>
<reference evidence="1 2" key="1">
    <citation type="submission" date="2018-08" db="EMBL/GenBank/DDBJ databases">
        <title>The metabolism and importance of syntrophic acetate oxidation coupled to methane or sulfide production in haloalkaline environments.</title>
        <authorList>
            <person name="Timmers P.H.A."/>
            <person name="Vavourakis C.D."/>
            <person name="Sorokin D.Y."/>
            <person name="Sinninghe Damste J.S."/>
            <person name="Muyzer G."/>
            <person name="Stams A.J.M."/>
            <person name="Plugge C.M."/>
        </authorList>
    </citation>
    <scope>NUCLEOTIDE SEQUENCE [LARGE SCALE GENOMIC DNA]</scope>
    <source>
        <strain evidence="1">MSAO_Bac1</strain>
    </source>
</reference>
<protein>
    <submittedName>
        <fullName evidence="1">Uncharacterized protein</fullName>
    </submittedName>
</protein>
<accession>A0A424YA78</accession>
<sequence>MYFWGPIFRTRDKIPGLYGKKPSRGEGYFKILKNLYVVSKNTVILKFTLDYSWHIYKKFSTKIKKAAGCVTSSLKSIELYYPTINFAQVEGCHGNCPLRGPLWLATAGYVSDLAL</sequence>
<comment type="caution">
    <text evidence="1">The sequence shown here is derived from an EMBL/GenBank/DDBJ whole genome shotgun (WGS) entry which is preliminary data.</text>
</comment>
<evidence type="ECO:0000313" key="2">
    <source>
        <dbReference type="Proteomes" id="UP000285138"/>
    </source>
</evidence>
<evidence type="ECO:0000313" key="1">
    <source>
        <dbReference type="EMBL" id="RQD73385.1"/>
    </source>
</evidence>
<dbReference type="AlphaFoldDB" id="A0A424YA78"/>
<proteinExistence type="predicted"/>
<organism evidence="1 2">
    <name type="scientific">Candidatus Syntrophonatronum acetioxidans</name>
    <dbReference type="NCBI Taxonomy" id="1795816"/>
    <lineage>
        <taxon>Bacteria</taxon>
        <taxon>Bacillati</taxon>
        <taxon>Bacillota</taxon>
        <taxon>Clostridia</taxon>
        <taxon>Eubacteriales</taxon>
        <taxon>Syntrophomonadaceae</taxon>
        <taxon>Candidatus Syntrophonatronum</taxon>
    </lineage>
</organism>
<name>A0A424YA78_9FIRM</name>
<dbReference type="Proteomes" id="UP000285138">
    <property type="component" value="Unassembled WGS sequence"/>
</dbReference>
<gene>
    <name evidence="1" type="ORF">D5R97_09460</name>
</gene>